<feature type="transmembrane region" description="Helical" evidence="2">
    <location>
        <begin position="446"/>
        <end position="468"/>
    </location>
</feature>
<feature type="transmembrane region" description="Helical" evidence="2">
    <location>
        <begin position="30"/>
        <end position="51"/>
    </location>
</feature>
<evidence type="ECO:0000259" key="3">
    <source>
        <dbReference type="Pfam" id="PF20163"/>
    </source>
</evidence>
<gene>
    <name evidence="4" type="ORF">PG999_003032</name>
</gene>
<dbReference type="AlphaFoldDB" id="A0AAW0R9T4"/>
<comment type="caution">
    <text evidence="4">The sequence shown here is derived from an EMBL/GenBank/DDBJ whole genome shotgun (WGS) entry which is preliminary data.</text>
</comment>
<evidence type="ECO:0000256" key="1">
    <source>
        <dbReference type="SAM" id="MobiDB-lite"/>
    </source>
</evidence>
<dbReference type="Proteomes" id="UP001392437">
    <property type="component" value="Unassembled WGS sequence"/>
</dbReference>
<evidence type="ECO:0000313" key="5">
    <source>
        <dbReference type="Proteomes" id="UP001392437"/>
    </source>
</evidence>
<keyword evidence="2" id="KW-0472">Membrane</keyword>
<dbReference type="PANTHER" id="PTHR35395:SF1">
    <property type="entry name" value="DUF6536 DOMAIN-CONTAINING PROTEIN"/>
    <property type="match status" value="1"/>
</dbReference>
<feature type="region of interest" description="Disordered" evidence="1">
    <location>
        <begin position="806"/>
        <end position="839"/>
    </location>
</feature>
<protein>
    <recommendedName>
        <fullName evidence="3">DUF6536 domain-containing protein</fullName>
    </recommendedName>
</protein>
<proteinExistence type="predicted"/>
<reference evidence="4 5" key="1">
    <citation type="submission" date="2023-01" db="EMBL/GenBank/DDBJ databases">
        <title>Analysis of 21 Apiospora genomes using comparative genomics revels a genus with tremendous synthesis potential of carbohydrate active enzymes and secondary metabolites.</title>
        <authorList>
            <person name="Sorensen T."/>
        </authorList>
    </citation>
    <scope>NUCLEOTIDE SEQUENCE [LARGE SCALE GENOMIC DNA]</scope>
    <source>
        <strain evidence="4 5">CBS 117206</strain>
    </source>
</reference>
<keyword evidence="5" id="KW-1185">Reference proteome</keyword>
<dbReference type="InterPro" id="IPR046623">
    <property type="entry name" value="DUF6536"/>
</dbReference>
<dbReference type="PANTHER" id="PTHR35395">
    <property type="entry name" value="DUF6536 DOMAIN-CONTAINING PROTEIN"/>
    <property type="match status" value="1"/>
</dbReference>
<organism evidence="4 5">
    <name type="scientific">Apiospora kogelbergensis</name>
    <dbReference type="NCBI Taxonomy" id="1337665"/>
    <lineage>
        <taxon>Eukaryota</taxon>
        <taxon>Fungi</taxon>
        <taxon>Dikarya</taxon>
        <taxon>Ascomycota</taxon>
        <taxon>Pezizomycotina</taxon>
        <taxon>Sordariomycetes</taxon>
        <taxon>Xylariomycetidae</taxon>
        <taxon>Amphisphaeriales</taxon>
        <taxon>Apiosporaceae</taxon>
        <taxon>Apiospora</taxon>
    </lineage>
</organism>
<name>A0AAW0R9T4_9PEZI</name>
<dbReference type="Pfam" id="PF20163">
    <property type="entry name" value="DUF6536"/>
    <property type="match status" value="1"/>
</dbReference>
<evidence type="ECO:0000256" key="2">
    <source>
        <dbReference type="SAM" id="Phobius"/>
    </source>
</evidence>
<sequence>MLSISSPQPGGGQTGFFQALRSTGWRRTGAFNALAAFASGFVLLCCLIISASRPESSLQSDTVLFYGSCKNSRYLNIILHLTLNIVSSAVLGSSNYFMQILNAPSREEINLAHRKLSSLEIGIPSLKNLPFLSRFKQCLWALLIITSLPIHLLFNSAIYETAYEGSAWNLTIATEQFLHGASFFLPGASLAPGGRPSPVYNTTVMDSTYSEWDKYWYSSYGKFTEISEYWNESSSIHRAFSEMTGSLRGEGRDPWDHLSSKECRREYCSCSSRQNYGDVIVIVDAGPNRDGWIRAEVYADPQDDLPNLTKTNLDQHIPRDDLNSLWYYTQCTHHKRPSDTLEDVSCEEPSHGDNAVCSGALGYYWDRMQHNPRGIWQADALREYDQNMMKSSEEAWSIMFKNRTGPFSTIEQKLGYNDSFSTLSVAYCLAHRGPTEKCKVNVANNILLVVVICVFCKVSICTLVVVLLPAESFVTPGDAINSFLCQPDVTTSGVSTGDVGDFHRLEYALPHPLAEISDEYAFVSHVPRARAWQQKRRRICSIMPRSAWWRAYAPVAASLVVLTILTVMAYEGNNHNFGRSFGHDGATLLVKAVFGRTFLGGLILANIGQLILSWCYFAYNSLLTRIHVEKELNSYSTSFKALRVSFPEGKQSVTWRLQLPYKFGIPLLLISILLHWLTSNSIFLLIIEGGFWKSVGGNNMEVSSSNRGLDPESIVAVSYSPLAILITLVVGATLAPVPILVSLYRLPGDMVAGGCNSLVLSAACHAFLPVPTTDEASISEEASGVDEASVADEVYSADEALLNSVRGSQHRLTSTSSSDNDEEEQPPGQGTHRSDADDDGIKKALVTLAQSKLRWGVVPLPQELCYAARETGQEALHLSFATEETYISPPVAGELYM</sequence>
<feature type="transmembrane region" description="Helical" evidence="2">
    <location>
        <begin position="719"/>
        <end position="741"/>
    </location>
</feature>
<dbReference type="EMBL" id="JAQQWP010000002">
    <property type="protein sequence ID" value="KAK8130652.1"/>
    <property type="molecule type" value="Genomic_DNA"/>
</dbReference>
<keyword evidence="2" id="KW-0812">Transmembrane</keyword>
<feature type="transmembrane region" description="Helical" evidence="2">
    <location>
        <begin position="665"/>
        <end position="687"/>
    </location>
</feature>
<keyword evidence="2" id="KW-1133">Transmembrane helix</keyword>
<feature type="transmembrane region" description="Helical" evidence="2">
    <location>
        <begin position="598"/>
        <end position="619"/>
    </location>
</feature>
<feature type="transmembrane region" description="Helical" evidence="2">
    <location>
        <begin position="547"/>
        <end position="570"/>
    </location>
</feature>
<accession>A0AAW0R9T4</accession>
<evidence type="ECO:0000313" key="4">
    <source>
        <dbReference type="EMBL" id="KAK8130652.1"/>
    </source>
</evidence>
<feature type="domain" description="DUF6536" evidence="3">
    <location>
        <begin position="25"/>
        <end position="178"/>
    </location>
</feature>